<organism evidence="4 5">
    <name type="scientific">Prunus yedoensis var. nudiflora</name>
    <dbReference type="NCBI Taxonomy" id="2094558"/>
    <lineage>
        <taxon>Eukaryota</taxon>
        <taxon>Viridiplantae</taxon>
        <taxon>Streptophyta</taxon>
        <taxon>Embryophyta</taxon>
        <taxon>Tracheophyta</taxon>
        <taxon>Spermatophyta</taxon>
        <taxon>Magnoliopsida</taxon>
        <taxon>eudicotyledons</taxon>
        <taxon>Gunneridae</taxon>
        <taxon>Pentapetalae</taxon>
        <taxon>rosids</taxon>
        <taxon>fabids</taxon>
        <taxon>Rosales</taxon>
        <taxon>Rosaceae</taxon>
        <taxon>Amygdaloideae</taxon>
        <taxon>Amygdaleae</taxon>
        <taxon>Prunus</taxon>
    </lineage>
</organism>
<dbReference type="PANTHER" id="PTHR47447">
    <property type="entry name" value="OS03G0856100 PROTEIN"/>
    <property type="match status" value="1"/>
</dbReference>
<keyword evidence="2" id="KW-0677">Repeat</keyword>
<dbReference type="Gene3D" id="1.25.40.10">
    <property type="entry name" value="Tetratricopeptide repeat domain"/>
    <property type="match status" value="1"/>
</dbReference>
<protein>
    <recommendedName>
        <fullName evidence="6">Pentatricopeptide repeat-containing protein</fullName>
    </recommendedName>
</protein>
<dbReference type="InterPro" id="IPR011990">
    <property type="entry name" value="TPR-like_helical_dom_sf"/>
</dbReference>
<evidence type="ECO:0000256" key="3">
    <source>
        <dbReference type="PROSITE-ProRule" id="PRU00708"/>
    </source>
</evidence>
<dbReference type="AlphaFoldDB" id="A0A314UPK0"/>
<dbReference type="OrthoDB" id="185373at2759"/>
<dbReference type="EMBL" id="PJQY01003194">
    <property type="protein sequence ID" value="PQM39423.1"/>
    <property type="molecule type" value="Genomic_DNA"/>
</dbReference>
<reference evidence="4 5" key="1">
    <citation type="submission" date="2018-02" db="EMBL/GenBank/DDBJ databases">
        <title>Draft genome of wild Prunus yedoensis var. nudiflora.</title>
        <authorList>
            <person name="Baek S."/>
            <person name="Kim J.-H."/>
            <person name="Choi K."/>
            <person name="Kim G.-B."/>
            <person name="Cho A."/>
            <person name="Jang H."/>
            <person name="Shin C.-H."/>
            <person name="Yu H.-J."/>
            <person name="Mun J.-H."/>
        </authorList>
    </citation>
    <scope>NUCLEOTIDE SEQUENCE [LARGE SCALE GENOMIC DNA]</scope>
    <source>
        <strain evidence="5">cv. Jeju island</strain>
        <tissue evidence="4">Leaf</tissue>
    </source>
</reference>
<dbReference type="STRING" id="2094558.A0A314UPK0"/>
<dbReference type="NCBIfam" id="TIGR00756">
    <property type="entry name" value="PPR"/>
    <property type="match status" value="2"/>
</dbReference>
<keyword evidence="5" id="KW-1185">Reference proteome</keyword>
<sequence length="257" mass="29110">MVVGVQSGLVCEEEEEDKVVQREGYEASFVKQTLPPWGELAIDEDLDIEPEVPIQPESCLKEKASLNVNTVSFLEEMDEETLSKRILVLSRTNKTRSALELFTSMELSVSVAESCNSAIEMFVAMEEESEVRDSFDTIVYNTMISICGKVNNWRETERLWRHIKENGLTGTRVTYCLLVSIFVRCGQHELALDAYNEMIQNKFEPGNDTSCYHWCMLKGRKVGSCTKHLSKYVGQWAQAKCSCIQCIDKFTGEGWGG</sequence>
<name>A0A314UPK0_PRUYE</name>
<dbReference type="PANTHER" id="PTHR47447:SF17">
    <property type="entry name" value="OS12G0638900 PROTEIN"/>
    <property type="match status" value="1"/>
</dbReference>
<accession>A0A314UPK0</accession>
<evidence type="ECO:0000313" key="5">
    <source>
        <dbReference type="Proteomes" id="UP000250321"/>
    </source>
</evidence>
<feature type="repeat" description="PPR" evidence="3">
    <location>
        <begin position="136"/>
        <end position="170"/>
    </location>
</feature>
<feature type="repeat" description="PPR" evidence="3">
    <location>
        <begin position="171"/>
        <end position="205"/>
    </location>
</feature>
<evidence type="ECO:0000256" key="2">
    <source>
        <dbReference type="ARBA" id="ARBA00022737"/>
    </source>
</evidence>
<gene>
    <name evidence="4" type="ORF">Pyn_14389</name>
</gene>
<proteinExistence type="inferred from homology"/>
<dbReference type="InterPro" id="IPR002885">
    <property type="entry name" value="PPR_rpt"/>
</dbReference>
<comment type="similarity">
    <text evidence="1">Belongs to the PPR family. P subfamily.</text>
</comment>
<dbReference type="Proteomes" id="UP000250321">
    <property type="component" value="Unassembled WGS sequence"/>
</dbReference>
<dbReference type="Pfam" id="PF01535">
    <property type="entry name" value="PPR"/>
    <property type="match status" value="2"/>
</dbReference>
<comment type="caution">
    <text evidence="4">The sequence shown here is derived from an EMBL/GenBank/DDBJ whole genome shotgun (WGS) entry which is preliminary data.</text>
</comment>
<evidence type="ECO:0008006" key="6">
    <source>
        <dbReference type="Google" id="ProtNLM"/>
    </source>
</evidence>
<evidence type="ECO:0000256" key="1">
    <source>
        <dbReference type="ARBA" id="ARBA00007626"/>
    </source>
</evidence>
<evidence type="ECO:0000313" key="4">
    <source>
        <dbReference type="EMBL" id="PQM39423.1"/>
    </source>
</evidence>
<dbReference type="PROSITE" id="PS51375">
    <property type="entry name" value="PPR"/>
    <property type="match status" value="2"/>
</dbReference>